<proteinExistence type="predicted"/>
<evidence type="ECO:0000313" key="2">
    <source>
        <dbReference type="WBParaSite" id="Csp11.Scaffold630.g20138.t1"/>
    </source>
</evidence>
<sequence>MNKNSLRQNNEYGESSMLLSVWQCFQRQHTNKHLAELKEASRRPYSHLLLFSVLFLRLPDYFRSSRRRP</sequence>
<dbReference type="Proteomes" id="UP000095282">
    <property type="component" value="Unplaced"/>
</dbReference>
<keyword evidence="1" id="KW-1185">Reference proteome</keyword>
<name>A0A1I7UWU5_9PELO</name>
<dbReference type="AlphaFoldDB" id="A0A1I7UWU5"/>
<reference evidence="2" key="1">
    <citation type="submission" date="2016-11" db="UniProtKB">
        <authorList>
            <consortium name="WormBaseParasite"/>
        </authorList>
    </citation>
    <scope>IDENTIFICATION</scope>
</reference>
<accession>A0A1I7UWU5</accession>
<organism evidence="1 2">
    <name type="scientific">Caenorhabditis tropicalis</name>
    <dbReference type="NCBI Taxonomy" id="1561998"/>
    <lineage>
        <taxon>Eukaryota</taxon>
        <taxon>Metazoa</taxon>
        <taxon>Ecdysozoa</taxon>
        <taxon>Nematoda</taxon>
        <taxon>Chromadorea</taxon>
        <taxon>Rhabditida</taxon>
        <taxon>Rhabditina</taxon>
        <taxon>Rhabditomorpha</taxon>
        <taxon>Rhabditoidea</taxon>
        <taxon>Rhabditidae</taxon>
        <taxon>Peloderinae</taxon>
        <taxon>Caenorhabditis</taxon>
    </lineage>
</organism>
<dbReference type="WBParaSite" id="Csp11.Scaffold630.g20138.t1">
    <property type="protein sequence ID" value="Csp11.Scaffold630.g20138.t1"/>
    <property type="gene ID" value="Csp11.Scaffold630.g20138"/>
</dbReference>
<protein>
    <submittedName>
        <fullName evidence="2">Uncharacterized protein</fullName>
    </submittedName>
</protein>
<evidence type="ECO:0000313" key="1">
    <source>
        <dbReference type="Proteomes" id="UP000095282"/>
    </source>
</evidence>